<dbReference type="Proteomes" id="UP000494252">
    <property type="component" value="Unassembled WGS sequence"/>
</dbReference>
<keyword evidence="2" id="KW-1185">Reference proteome</keyword>
<evidence type="ECO:0000313" key="1">
    <source>
        <dbReference type="EMBL" id="CAB3805946.1"/>
    </source>
</evidence>
<accession>A0A6J5GT95</accession>
<organism evidence="1 2">
    <name type="scientific">Paraburkholderia fynbosensis</name>
    <dbReference type="NCBI Taxonomy" id="1200993"/>
    <lineage>
        <taxon>Bacteria</taxon>
        <taxon>Pseudomonadati</taxon>
        <taxon>Pseudomonadota</taxon>
        <taxon>Betaproteobacteria</taxon>
        <taxon>Burkholderiales</taxon>
        <taxon>Burkholderiaceae</taxon>
        <taxon>Paraburkholderia</taxon>
    </lineage>
</organism>
<proteinExistence type="predicted"/>
<gene>
    <name evidence="1" type="ORF">LMG27177_06002</name>
</gene>
<reference evidence="1 2" key="1">
    <citation type="submission" date="2020-04" db="EMBL/GenBank/DDBJ databases">
        <authorList>
            <person name="De Canck E."/>
        </authorList>
    </citation>
    <scope>NUCLEOTIDE SEQUENCE [LARGE SCALE GENOMIC DNA]</scope>
    <source>
        <strain evidence="1 2">LMG 27177</strain>
    </source>
</reference>
<evidence type="ECO:0000313" key="2">
    <source>
        <dbReference type="Proteomes" id="UP000494252"/>
    </source>
</evidence>
<protein>
    <recommendedName>
        <fullName evidence="3">DUF1574 domain-containing protein</fullName>
    </recommendedName>
</protein>
<dbReference type="AlphaFoldDB" id="A0A6J5GT95"/>
<sequence length="338" mass="38201">MKTSEFGSFFRAVGLVFVVLIGASWVWAARGPMWFLDPEYPMWVAKDEMISECRKDATVIIGDSRAVAGLIPARLDPSTINLALGGATPVETYYVAQRILKCPDLPRKVILSISPYHFATADSYWTRAALFSFLSFSEMEEVRKLSESLNDRSLYSVSQTGSIEDRLTNFLYASHFPAFYTGSMKAGMVYRRKHTNDEWLDEVKRQRGYHSFGTDDGSTALSFEVTAMSGFRSRPIFDAYFDRLLTMFAQKGIEVNFVPMPMSDLSYKGLPAGFQKDYTAYIEGFRQRHPNFHVTGDLIPVLPWKYFGDRNHLNRAGAEVWTGTVARTLGINVQVATQ</sequence>
<dbReference type="RefSeq" id="WP_175165136.1">
    <property type="nucleotide sequence ID" value="NZ_CADIKI010000022.1"/>
</dbReference>
<dbReference type="SUPFAM" id="SSF52266">
    <property type="entry name" value="SGNH hydrolase"/>
    <property type="match status" value="1"/>
</dbReference>
<name>A0A6J5GT95_9BURK</name>
<dbReference type="EMBL" id="CADIKI010000022">
    <property type="protein sequence ID" value="CAB3805946.1"/>
    <property type="molecule type" value="Genomic_DNA"/>
</dbReference>
<evidence type="ECO:0008006" key="3">
    <source>
        <dbReference type="Google" id="ProtNLM"/>
    </source>
</evidence>